<dbReference type="PANTHER" id="PTHR44196">
    <property type="entry name" value="DEHYDROGENASE/REDUCTASE SDR FAMILY MEMBER 7B"/>
    <property type="match status" value="1"/>
</dbReference>
<dbReference type="GO" id="GO:0016491">
    <property type="term" value="F:oxidoreductase activity"/>
    <property type="evidence" value="ECO:0007669"/>
    <property type="project" value="UniProtKB-KW"/>
</dbReference>
<comment type="similarity">
    <text evidence="1">Belongs to the short-chain dehydrogenases/reductases (SDR) family.</text>
</comment>
<dbReference type="InterPro" id="IPR036291">
    <property type="entry name" value="NAD(P)-bd_dom_sf"/>
</dbReference>
<dbReference type="PROSITE" id="PS00061">
    <property type="entry name" value="ADH_SHORT"/>
    <property type="match status" value="1"/>
</dbReference>
<organism evidence="3 4">
    <name type="scientific">Novosphingobium olei</name>
    <dbReference type="NCBI Taxonomy" id="2728851"/>
    <lineage>
        <taxon>Bacteria</taxon>
        <taxon>Pseudomonadati</taxon>
        <taxon>Pseudomonadota</taxon>
        <taxon>Alphaproteobacteria</taxon>
        <taxon>Sphingomonadales</taxon>
        <taxon>Sphingomonadaceae</taxon>
        <taxon>Novosphingobium</taxon>
    </lineage>
</organism>
<dbReference type="Proteomes" id="UP000583556">
    <property type="component" value="Unassembled WGS sequence"/>
</dbReference>
<dbReference type="AlphaFoldDB" id="A0A7Y0BL49"/>
<dbReference type="SUPFAM" id="SSF51735">
    <property type="entry name" value="NAD(P)-binding Rossmann-fold domains"/>
    <property type="match status" value="1"/>
</dbReference>
<dbReference type="PRINTS" id="PR00081">
    <property type="entry name" value="GDHRDH"/>
</dbReference>
<dbReference type="GO" id="GO:0016020">
    <property type="term" value="C:membrane"/>
    <property type="evidence" value="ECO:0007669"/>
    <property type="project" value="TreeGrafter"/>
</dbReference>
<dbReference type="EMBL" id="JABBGM010000001">
    <property type="protein sequence ID" value="NML92283.1"/>
    <property type="molecule type" value="Genomic_DNA"/>
</dbReference>
<dbReference type="Gene3D" id="3.40.50.720">
    <property type="entry name" value="NAD(P)-binding Rossmann-like Domain"/>
    <property type="match status" value="1"/>
</dbReference>
<dbReference type="InterPro" id="IPR002347">
    <property type="entry name" value="SDR_fam"/>
</dbReference>
<reference evidence="3 4" key="1">
    <citation type="submission" date="2020-04" db="EMBL/GenBank/DDBJ databases">
        <title>Novosphingobium sp. TW-4 isolated from soil.</title>
        <authorList>
            <person name="Dahal R.H."/>
            <person name="Chaudhary D.K."/>
        </authorList>
    </citation>
    <scope>NUCLEOTIDE SEQUENCE [LARGE SCALE GENOMIC DNA]</scope>
    <source>
        <strain evidence="3 4">TW-4</strain>
    </source>
</reference>
<evidence type="ECO:0000313" key="3">
    <source>
        <dbReference type="EMBL" id="NML92283.1"/>
    </source>
</evidence>
<dbReference type="Pfam" id="PF00106">
    <property type="entry name" value="adh_short"/>
    <property type="match status" value="1"/>
</dbReference>
<keyword evidence="4" id="KW-1185">Reference proteome</keyword>
<sequence>MNSPPLSDADSTACRNVLIVGASGEIGAAIAIDYAKRGARLCLWGRDPVRLLKTIEACIAAGADAVSSRLLDIEDVAAACQAIVADDAATPFDCAVFAAGLGDVKGAGQVIEAADQVARLGIVNFVAPAAMASALGEEMAMRQAGRIVLIGSAAAFHALPFAAGYAGSKAGLARFADALRIGLKPHGVSVTMVSPGFVDTAAARRVPGPKPGILSPEVAANSIVAAAEEGVVHLVVPRTFVILRLLDRMLPRAMRDRLLRALAPQER</sequence>
<evidence type="ECO:0000256" key="2">
    <source>
        <dbReference type="ARBA" id="ARBA00023002"/>
    </source>
</evidence>
<evidence type="ECO:0000256" key="1">
    <source>
        <dbReference type="ARBA" id="ARBA00006484"/>
    </source>
</evidence>
<dbReference type="RefSeq" id="WP_169491548.1">
    <property type="nucleotide sequence ID" value="NZ_JABBGM010000001.1"/>
</dbReference>
<gene>
    <name evidence="3" type="ORF">HHL27_01175</name>
</gene>
<evidence type="ECO:0000313" key="4">
    <source>
        <dbReference type="Proteomes" id="UP000583556"/>
    </source>
</evidence>
<keyword evidence="2" id="KW-0560">Oxidoreductase</keyword>
<accession>A0A7Y0BL49</accession>
<dbReference type="InterPro" id="IPR020904">
    <property type="entry name" value="Sc_DH/Rdtase_CS"/>
</dbReference>
<protein>
    <submittedName>
        <fullName evidence="3">SDR family NAD(P)-dependent oxidoreductase</fullName>
    </submittedName>
</protein>
<comment type="caution">
    <text evidence="3">The sequence shown here is derived from an EMBL/GenBank/DDBJ whole genome shotgun (WGS) entry which is preliminary data.</text>
</comment>
<proteinExistence type="inferred from homology"/>
<dbReference type="PANTHER" id="PTHR44196:SF1">
    <property type="entry name" value="DEHYDROGENASE_REDUCTASE SDR FAMILY MEMBER 7B"/>
    <property type="match status" value="1"/>
</dbReference>
<name>A0A7Y0BL49_9SPHN</name>